<dbReference type="GO" id="GO:1990351">
    <property type="term" value="C:transporter complex"/>
    <property type="evidence" value="ECO:0007669"/>
    <property type="project" value="TreeGrafter"/>
</dbReference>
<reference evidence="1" key="1">
    <citation type="submission" date="2019-08" db="EMBL/GenBank/DDBJ databases">
        <title>Carotenoids and Carotenoid Binding Proteins in the Halophilic Cyanobacterium Euhalothece sp. ZM00.</title>
        <authorList>
            <person name="Cho S.M."/>
            <person name="Song J.Y."/>
            <person name="Park Y.-I."/>
        </authorList>
    </citation>
    <scope>NUCLEOTIDE SEQUENCE [LARGE SCALE GENOMIC DNA]</scope>
    <source>
        <strain evidence="1">Z-M001</strain>
    </source>
</reference>
<dbReference type="PANTHER" id="PTHR30189:SF1">
    <property type="entry name" value="LPS-ASSEMBLY PROTEIN LPTD"/>
    <property type="match status" value="1"/>
</dbReference>
<dbReference type="AlphaFoldDB" id="A0A5B8NMX4"/>
<dbReference type="OrthoDB" id="441598at2"/>
<proteinExistence type="predicted"/>
<name>A0A5B8NMX4_9CHRO</name>
<dbReference type="Pfam" id="PF12600">
    <property type="entry name" value="DUF3769"/>
    <property type="match status" value="1"/>
</dbReference>
<evidence type="ECO:0000313" key="2">
    <source>
        <dbReference type="Proteomes" id="UP000318453"/>
    </source>
</evidence>
<organism evidence="1 2">
    <name type="scientific">Euhalothece natronophila Z-M001</name>
    <dbReference type="NCBI Taxonomy" id="522448"/>
    <lineage>
        <taxon>Bacteria</taxon>
        <taxon>Bacillati</taxon>
        <taxon>Cyanobacteriota</taxon>
        <taxon>Cyanophyceae</taxon>
        <taxon>Oscillatoriophycideae</taxon>
        <taxon>Chroococcales</taxon>
        <taxon>Halothecacae</taxon>
        <taxon>Halothece cluster</taxon>
        <taxon>Euhalothece</taxon>
    </lineage>
</organism>
<sequence length="674" mass="74716">MLFADIPPFPPPTVEMASQASSVSHLALNQPLESLNEEQTITQVRVAVRGGDTQEWKIAQNNQAGDVLEITADKQSFNPETQVITAEGNVTAEFAQGTLIADELRINVENRFAVGTGNIGFQRGEQVLNGDRFEYNFAQDTGVITNGRGEIFQPTLRRDFGVGLANDASAVTLPQREIRERGVRDVEQDEGYQFSIGGGAQVSEFALPDTGGTVNRLRFEADELQIDGADFEATNMRLTNDPFSPPELELRANQANLQQISPTRDELTVSNLRLVFDDGFSLPIPRNRIVFDDEDRDRFLNIVSFGFDSDDRGGLFVERDISIFENRNWELTFTPQYFVQRALLDEGIADASTIGGRVNLEGQFSPRTRLSADGSITGLDGNILEDNFRGSLLLRQAVGRDEGEHTLNIEASFRDRVFSGSLGFQDVQRSFGAVITSPTFDLGDSGVSLSYQGGVQRINAETDAEELLERDRDNDRVSLTRYQAATSLSWGTPLWEGETLPATAEEGLRYTPRPVRPNLQFTTGLTGVTSLYSSGDQQNYLNASVGVEGQLGNFSEQTFDYTDFNATYTQSIGVGESPFLFDRLVDRQRLSFGVLQQIYGPVLAGFQTSLNLDDGNVISNDLILEYSRRTYNLRLRYNPTLEIASVSFQINGFNWGGRSDPFDEVNSVQDGVRR</sequence>
<protein>
    <submittedName>
        <fullName evidence="1">DUF3769 domain-containing protein</fullName>
    </submittedName>
</protein>
<dbReference type="InterPro" id="IPR050218">
    <property type="entry name" value="LptD"/>
</dbReference>
<dbReference type="PANTHER" id="PTHR30189">
    <property type="entry name" value="LPS-ASSEMBLY PROTEIN"/>
    <property type="match status" value="1"/>
</dbReference>
<dbReference type="Proteomes" id="UP000318453">
    <property type="component" value="Chromosome"/>
</dbReference>
<dbReference type="RefSeq" id="WP_146295071.1">
    <property type="nucleotide sequence ID" value="NZ_CP042326.1"/>
</dbReference>
<keyword evidence="2" id="KW-1185">Reference proteome</keyword>
<accession>A0A5B8NMX4</accession>
<dbReference type="InterPro" id="IPR022244">
    <property type="entry name" value="DUF3769"/>
</dbReference>
<dbReference type="GO" id="GO:0009279">
    <property type="term" value="C:cell outer membrane"/>
    <property type="evidence" value="ECO:0007669"/>
    <property type="project" value="TreeGrafter"/>
</dbReference>
<gene>
    <name evidence="1" type="ORF">FRE64_05735</name>
</gene>
<dbReference type="KEGG" id="enn:FRE64_05735"/>
<dbReference type="EMBL" id="CP042326">
    <property type="protein sequence ID" value="QDZ39469.1"/>
    <property type="molecule type" value="Genomic_DNA"/>
</dbReference>
<evidence type="ECO:0000313" key="1">
    <source>
        <dbReference type="EMBL" id="QDZ39469.1"/>
    </source>
</evidence>